<dbReference type="Proteomes" id="UP001302349">
    <property type="component" value="Chromosome"/>
</dbReference>
<name>A0ABZ0IMW2_9BACT</name>
<proteinExistence type="predicted"/>
<gene>
    <name evidence="1" type="ORF">RT717_19760</name>
</gene>
<dbReference type="Pfam" id="PF13557">
    <property type="entry name" value="Phenol_MetA_deg"/>
    <property type="match status" value="1"/>
</dbReference>
<dbReference type="RefSeq" id="WP_317488079.1">
    <property type="nucleotide sequence ID" value="NZ_CP136051.1"/>
</dbReference>
<evidence type="ECO:0000313" key="2">
    <source>
        <dbReference type="Proteomes" id="UP001302349"/>
    </source>
</evidence>
<evidence type="ECO:0000313" key="1">
    <source>
        <dbReference type="EMBL" id="WOK05320.1"/>
    </source>
</evidence>
<organism evidence="1 2">
    <name type="scientific">Imperialibacter roseus</name>
    <dbReference type="NCBI Taxonomy" id="1324217"/>
    <lineage>
        <taxon>Bacteria</taxon>
        <taxon>Pseudomonadati</taxon>
        <taxon>Bacteroidota</taxon>
        <taxon>Cytophagia</taxon>
        <taxon>Cytophagales</taxon>
        <taxon>Flammeovirgaceae</taxon>
        <taxon>Imperialibacter</taxon>
    </lineage>
</organism>
<keyword evidence="2" id="KW-1185">Reference proteome</keyword>
<dbReference type="InterPro" id="IPR025737">
    <property type="entry name" value="FApF"/>
</dbReference>
<sequence length="272" mass="29779">MAIPTLPKPSHQLMVGLLLMLVFSCLSIQKAAAQYNPTIRSARPGQSVGPFTTGKNVFQVQTGGTYNGYSLDNTDLTGTNYTYLASLRYGILEKLEIRSAFALRHDKTSSSDMTAGGLGLWNAGVRYNLLDGHGDKPSLGIQADARFTAVDEDYKAANLAPRIMLIHGQRLTDKLGLTTNWAVAWTGNNTDPAFNYTVNISFPLSEKVGSFIENYGTVFNGDFDNRWDTGLSYLVNNDFLLDMSVGYGKNDGVSDWFVDAGVSWRVKFGGKQ</sequence>
<reference evidence="1 2" key="1">
    <citation type="journal article" date="2023" name="Microbiol. Resour. Announc.">
        <title>Complete Genome Sequence of Imperialibacter roseus strain P4T.</title>
        <authorList>
            <person name="Tizabi D.R."/>
            <person name="Bachvaroff T."/>
            <person name="Hill R.T."/>
        </authorList>
    </citation>
    <scope>NUCLEOTIDE SEQUENCE [LARGE SCALE GENOMIC DNA]</scope>
    <source>
        <strain evidence="1 2">P4T</strain>
    </source>
</reference>
<protein>
    <submittedName>
        <fullName evidence="1">Transporter</fullName>
    </submittedName>
</protein>
<accession>A0ABZ0IMW2</accession>
<dbReference type="EMBL" id="CP136051">
    <property type="protein sequence ID" value="WOK05320.1"/>
    <property type="molecule type" value="Genomic_DNA"/>
</dbReference>